<dbReference type="GO" id="GO:0042744">
    <property type="term" value="P:hydrogen peroxide catabolic process"/>
    <property type="evidence" value="ECO:0007669"/>
    <property type="project" value="TreeGrafter"/>
</dbReference>
<dbReference type="GO" id="GO:0005777">
    <property type="term" value="C:peroxisome"/>
    <property type="evidence" value="ECO:0007669"/>
    <property type="project" value="TreeGrafter"/>
</dbReference>
<dbReference type="PROSITE" id="PS51402">
    <property type="entry name" value="CATALASE_3"/>
    <property type="match status" value="1"/>
</dbReference>
<dbReference type="SMART" id="SM01060">
    <property type="entry name" value="Catalase"/>
    <property type="match status" value="1"/>
</dbReference>
<feature type="domain" description="Catalase core" evidence="2">
    <location>
        <begin position="5"/>
        <end position="355"/>
    </location>
</feature>
<dbReference type="InterPro" id="IPR011614">
    <property type="entry name" value="Catalase_core"/>
</dbReference>
<dbReference type="Gene3D" id="1.20.1280.120">
    <property type="match status" value="1"/>
</dbReference>
<sequence>MAPDSAHDGASTAPRDPIQDLPQKLVDQMTSMFGYHAGYRTTHAKGLLVEGAFKPSNEAKSLSAAAHFNNPSTAITARFSVGGGIPNIPDADNQATPKGLAIRFLIDGWTYTDLIAHSFNGFAANNGQDFLTFLKLFFAEGVAKKLLDDAVKQGGSYAKEKADFEQAVKVFKTWLGTHPSAFRFVDSPKPNPFNYGTITYYQPNTHVLTNANGDSVNVRYRLDPADGVHLFPENGAPKDPNYLEDDLLHRFPTTPIVFNLQANVAGPDDVLDDATIPYKSTKWVPVGTIEINKVAEDNANKQQKIAFSPVPESGGVHGIKSSNDPLIQTRKGVYHISSKQRQEAKREPGGVADTWP</sequence>
<proteinExistence type="predicted"/>
<dbReference type="OrthoDB" id="2379805at2759"/>
<dbReference type="Gene3D" id="2.40.180.10">
    <property type="entry name" value="Catalase core domain"/>
    <property type="match status" value="1"/>
</dbReference>
<dbReference type="PANTHER" id="PTHR11465:SF62">
    <property type="entry name" value="CATALASE T"/>
    <property type="match status" value="1"/>
</dbReference>
<dbReference type="GO" id="GO:0042542">
    <property type="term" value="P:response to hydrogen peroxide"/>
    <property type="evidence" value="ECO:0007669"/>
    <property type="project" value="TreeGrafter"/>
</dbReference>
<dbReference type="HOGENOM" id="CLU_045961_0_0_1"/>
<evidence type="ECO:0000313" key="4">
    <source>
        <dbReference type="Proteomes" id="UP000030151"/>
    </source>
</evidence>
<comment type="caution">
    <text evidence="3">The sequence shown here is derived from an EMBL/GenBank/DDBJ whole genome shotgun (WGS) entry which is preliminary data.</text>
</comment>
<name>A0A0A1UU44_9HYPO</name>
<dbReference type="GO" id="GO:0005739">
    <property type="term" value="C:mitochondrion"/>
    <property type="evidence" value="ECO:0007669"/>
    <property type="project" value="TreeGrafter"/>
</dbReference>
<evidence type="ECO:0000259" key="2">
    <source>
        <dbReference type="SMART" id="SM01060"/>
    </source>
</evidence>
<dbReference type="eggNOG" id="KOG0047">
    <property type="taxonomic scope" value="Eukaryota"/>
</dbReference>
<dbReference type="AlphaFoldDB" id="A0A0A1UU44"/>
<reference evidence="3 4" key="1">
    <citation type="submission" date="2014-02" db="EMBL/GenBank/DDBJ databases">
        <title>The genome sequence of the entomopathogenic fungus Metarhizium robertsii ARSEF 2575.</title>
        <authorList>
            <person name="Giuliano Garisto Donzelli B."/>
            <person name="Roe B.A."/>
            <person name="Macmil S.L."/>
            <person name="Krasnoff S.B."/>
            <person name="Gibson D.M."/>
        </authorList>
    </citation>
    <scope>NUCLEOTIDE SEQUENCE [LARGE SCALE GENOMIC DNA]</scope>
    <source>
        <strain evidence="3 4">ARSEF 2575</strain>
    </source>
</reference>
<dbReference type="GO" id="GO:0020037">
    <property type="term" value="F:heme binding"/>
    <property type="evidence" value="ECO:0007669"/>
    <property type="project" value="InterPro"/>
</dbReference>
<dbReference type="PANTHER" id="PTHR11465">
    <property type="entry name" value="CATALASE"/>
    <property type="match status" value="1"/>
</dbReference>
<gene>
    <name evidence="3" type="ORF">X797_005842</name>
</gene>
<feature type="region of interest" description="Disordered" evidence="1">
    <location>
        <begin position="1"/>
        <end position="21"/>
    </location>
</feature>
<dbReference type="GO" id="GO:0004096">
    <property type="term" value="F:catalase activity"/>
    <property type="evidence" value="ECO:0007669"/>
    <property type="project" value="InterPro"/>
</dbReference>
<dbReference type="EMBL" id="JELW01000010">
    <property type="protein sequence ID" value="EXV00829.1"/>
    <property type="molecule type" value="Genomic_DNA"/>
</dbReference>
<dbReference type="InterPro" id="IPR020835">
    <property type="entry name" value="Catalase_sf"/>
</dbReference>
<dbReference type="Pfam" id="PF00199">
    <property type="entry name" value="Catalase"/>
    <property type="match status" value="1"/>
</dbReference>
<dbReference type="SUPFAM" id="SSF56634">
    <property type="entry name" value="Heme-dependent catalase-like"/>
    <property type="match status" value="1"/>
</dbReference>
<evidence type="ECO:0000313" key="3">
    <source>
        <dbReference type="EMBL" id="EXV00829.1"/>
    </source>
</evidence>
<dbReference type="InterPro" id="IPR018028">
    <property type="entry name" value="Catalase"/>
</dbReference>
<evidence type="ECO:0000256" key="1">
    <source>
        <dbReference type="SAM" id="MobiDB-lite"/>
    </source>
</evidence>
<feature type="region of interest" description="Disordered" evidence="1">
    <location>
        <begin position="337"/>
        <end position="356"/>
    </location>
</feature>
<organism evidence="3 4">
    <name type="scientific">Metarhizium robertsii</name>
    <dbReference type="NCBI Taxonomy" id="568076"/>
    <lineage>
        <taxon>Eukaryota</taxon>
        <taxon>Fungi</taxon>
        <taxon>Dikarya</taxon>
        <taxon>Ascomycota</taxon>
        <taxon>Pezizomycotina</taxon>
        <taxon>Sordariomycetes</taxon>
        <taxon>Hypocreomycetidae</taxon>
        <taxon>Hypocreales</taxon>
        <taxon>Clavicipitaceae</taxon>
        <taxon>Metarhizium</taxon>
    </lineage>
</organism>
<protein>
    <submittedName>
        <fullName evidence="3">Catalase family protein</fullName>
    </submittedName>
</protein>
<accession>A0A0A1UU44</accession>
<dbReference type="Proteomes" id="UP000030151">
    <property type="component" value="Unassembled WGS sequence"/>
</dbReference>